<keyword evidence="2" id="KW-0145">Chemotaxis</keyword>
<dbReference type="PANTHER" id="PTHR24225:SF68">
    <property type="entry name" value="C3A ANAPHYLATOXIN CHEMOTACTIC RECEPTOR-LIKE-RELATED"/>
    <property type="match status" value="1"/>
</dbReference>
<organism evidence="14 15">
    <name type="scientific">Sinocyclocheilus anshuiensis</name>
    <dbReference type="NCBI Taxonomy" id="1608454"/>
    <lineage>
        <taxon>Eukaryota</taxon>
        <taxon>Metazoa</taxon>
        <taxon>Chordata</taxon>
        <taxon>Craniata</taxon>
        <taxon>Vertebrata</taxon>
        <taxon>Euteleostomi</taxon>
        <taxon>Actinopterygii</taxon>
        <taxon>Neopterygii</taxon>
        <taxon>Teleostei</taxon>
        <taxon>Ostariophysi</taxon>
        <taxon>Cypriniformes</taxon>
        <taxon>Cyprinidae</taxon>
        <taxon>Cyprininae</taxon>
        <taxon>Sinocyclocheilus</taxon>
    </lineage>
</organism>
<dbReference type="PRINTS" id="PR00526">
    <property type="entry name" value="FMETLEUPHER"/>
</dbReference>
<dbReference type="Proteomes" id="UP000472260">
    <property type="component" value="Unassembled WGS sequence"/>
</dbReference>
<dbReference type="GO" id="GO:0005886">
    <property type="term" value="C:plasma membrane"/>
    <property type="evidence" value="ECO:0007669"/>
    <property type="project" value="TreeGrafter"/>
</dbReference>
<evidence type="ECO:0000256" key="2">
    <source>
        <dbReference type="ARBA" id="ARBA00022500"/>
    </source>
</evidence>
<evidence type="ECO:0000256" key="9">
    <source>
        <dbReference type="ARBA" id="ARBA00023224"/>
    </source>
</evidence>
<reference evidence="14" key="1">
    <citation type="submission" date="2025-08" db="UniProtKB">
        <authorList>
            <consortium name="Ensembl"/>
        </authorList>
    </citation>
    <scope>IDENTIFICATION</scope>
</reference>
<keyword evidence="5" id="KW-0297">G-protein coupled receptor</keyword>
<dbReference type="SUPFAM" id="SSF81321">
    <property type="entry name" value="Family A G protein-coupled receptor-like"/>
    <property type="match status" value="1"/>
</dbReference>
<accession>A0A671R7W3</accession>
<sequence length="351" mass="40090">MLDVMDIHLNITGVSATVKYLKNINIFLHCIICVLGVAGNGMVIYIAGLKMKRTVNTIWFLNLAVADFLFSFFLIFNVIYEYRDLDWPFGDFGCMLSSLVTVLTMFASTFLLTVISVDRCLSTWVVVWARTKRTVLKARIICLLIWLAAVACTLPCVIFRKTRRISPQQTVCILGFSGLEAYKRVVVFRFVVGFLIPFVIILASYVAIGVRVKRLRKDNKLKPFRIILAVILAFFFCWLPFYVHRFLEVTLHEMNATNPSVELTNFKNVFDQIGLFIVSLAYLNSCLNPFLYVFMCEDFQKKLRRSLVMVFESVFAEEHLALLSQHSQSQHRSHSQSGPGPSLTQSVTLES</sequence>
<feature type="transmembrane region" description="Helical" evidence="12">
    <location>
        <begin position="273"/>
        <end position="295"/>
    </location>
</feature>
<dbReference type="FunFam" id="1.20.1070.10:FF:000034">
    <property type="entry name" value="G-protein coupled receptor 1"/>
    <property type="match status" value="1"/>
</dbReference>
<dbReference type="GO" id="GO:0006935">
    <property type="term" value="P:chemotaxis"/>
    <property type="evidence" value="ECO:0007669"/>
    <property type="project" value="UniProtKB-KW"/>
</dbReference>
<evidence type="ECO:0000256" key="7">
    <source>
        <dbReference type="ARBA" id="ARBA00023157"/>
    </source>
</evidence>
<evidence type="ECO:0000313" key="15">
    <source>
        <dbReference type="Proteomes" id="UP000472260"/>
    </source>
</evidence>
<dbReference type="GO" id="GO:0007204">
    <property type="term" value="P:positive regulation of cytosolic calcium ion concentration"/>
    <property type="evidence" value="ECO:0007669"/>
    <property type="project" value="TreeGrafter"/>
</dbReference>
<keyword evidence="7" id="KW-1015">Disulfide bond</keyword>
<comment type="similarity">
    <text evidence="10">Belongs to the chemokine-like receptor (CMKLR) family.</text>
</comment>
<reference evidence="14" key="2">
    <citation type="submission" date="2025-09" db="UniProtKB">
        <authorList>
            <consortium name="Ensembl"/>
        </authorList>
    </citation>
    <scope>IDENTIFICATION</scope>
</reference>
<feature type="transmembrane region" description="Helical" evidence="12">
    <location>
        <begin position="59"/>
        <end position="80"/>
    </location>
</feature>
<keyword evidence="15" id="KW-1185">Reference proteome</keyword>
<dbReference type="PROSITE" id="PS50262">
    <property type="entry name" value="G_PROTEIN_RECEP_F1_2"/>
    <property type="match status" value="1"/>
</dbReference>
<dbReference type="Ensembl" id="ENSSANT00000084284.1">
    <property type="protein sequence ID" value="ENSSANP00000079301.1"/>
    <property type="gene ID" value="ENSSANG00000039455.1"/>
</dbReference>
<keyword evidence="9" id="KW-0807">Transducer</keyword>
<keyword evidence="4 12" id="KW-1133">Transmembrane helix</keyword>
<feature type="compositionally biased region" description="Polar residues" evidence="11">
    <location>
        <begin position="338"/>
        <end position="351"/>
    </location>
</feature>
<evidence type="ECO:0000256" key="12">
    <source>
        <dbReference type="SAM" id="Phobius"/>
    </source>
</evidence>
<feature type="transmembrane region" description="Helical" evidence="12">
    <location>
        <begin position="26"/>
        <end position="47"/>
    </location>
</feature>
<dbReference type="InterPro" id="IPR000276">
    <property type="entry name" value="GPCR_Rhodpsn"/>
</dbReference>
<evidence type="ECO:0000313" key="14">
    <source>
        <dbReference type="Ensembl" id="ENSSANP00000079301.1"/>
    </source>
</evidence>
<evidence type="ECO:0000256" key="1">
    <source>
        <dbReference type="ARBA" id="ARBA00004141"/>
    </source>
</evidence>
<dbReference type="InterPro" id="IPR017452">
    <property type="entry name" value="GPCR_Rhodpsn_7TM"/>
</dbReference>
<name>A0A671R7W3_9TELE</name>
<dbReference type="Gene3D" id="1.20.1070.10">
    <property type="entry name" value="Rhodopsin 7-helix transmembrane proteins"/>
    <property type="match status" value="1"/>
</dbReference>
<comment type="subcellular location">
    <subcellularLocation>
        <location evidence="1">Membrane</location>
        <topology evidence="1">Multi-pass membrane protein</topology>
    </subcellularLocation>
</comment>
<evidence type="ECO:0000256" key="6">
    <source>
        <dbReference type="ARBA" id="ARBA00023136"/>
    </source>
</evidence>
<dbReference type="AlphaFoldDB" id="A0A671R7W3"/>
<dbReference type="GO" id="GO:0006954">
    <property type="term" value="P:inflammatory response"/>
    <property type="evidence" value="ECO:0007669"/>
    <property type="project" value="TreeGrafter"/>
</dbReference>
<feature type="transmembrane region" description="Helical" evidence="12">
    <location>
        <begin position="224"/>
        <end position="243"/>
    </location>
</feature>
<feature type="domain" description="G-protein coupled receptors family 1 profile" evidence="13">
    <location>
        <begin position="39"/>
        <end position="292"/>
    </location>
</feature>
<feature type="transmembrane region" description="Helical" evidence="12">
    <location>
        <begin position="186"/>
        <end position="212"/>
    </location>
</feature>
<evidence type="ECO:0000256" key="3">
    <source>
        <dbReference type="ARBA" id="ARBA00022692"/>
    </source>
</evidence>
<feature type="transmembrane region" description="Helical" evidence="12">
    <location>
        <begin position="140"/>
        <end position="160"/>
    </location>
</feature>
<feature type="region of interest" description="Disordered" evidence="11">
    <location>
        <begin position="328"/>
        <end position="351"/>
    </location>
</feature>
<dbReference type="InterPro" id="IPR000826">
    <property type="entry name" value="Formyl_rcpt-rel"/>
</dbReference>
<evidence type="ECO:0000256" key="11">
    <source>
        <dbReference type="SAM" id="MobiDB-lite"/>
    </source>
</evidence>
<dbReference type="Pfam" id="PF00001">
    <property type="entry name" value="7tm_1"/>
    <property type="match status" value="1"/>
</dbReference>
<evidence type="ECO:0000256" key="8">
    <source>
        <dbReference type="ARBA" id="ARBA00023170"/>
    </source>
</evidence>
<keyword evidence="8" id="KW-0675">Receptor</keyword>
<dbReference type="GO" id="GO:0007200">
    <property type="term" value="P:phospholipase C-activating G protein-coupled receptor signaling pathway"/>
    <property type="evidence" value="ECO:0007669"/>
    <property type="project" value="TreeGrafter"/>
</dbReference>
<evidence type="ECO:0000256" key="10">
    <source>
        <dbReference type="ARBA" id="ARBA00025736"/>
    </source>
</evidence>
<evidence type="ECO:0000256" key="5">
    <source>
        <dbReference type="ARBA" id="ARBA00023040"/>
    </source>
</evidence>
<evidence type="ECO:0000259" key="13">
    <source>
        <dbReference type="PROSITE" id="PS50262"/>
    </source>
</evidence>
<evidence type="ECO:0000256" key="4">
    <source>
        <dbReference type="ARBA" id="ARBA00022989"/>
    </source>
</evidence>
<keyword evidence="6 12" id="KW-0472">Membrane</keyword>
<proteinExistence type="inferred from homology"/>
<feature type="transmembrane region" description="Helical" evidence="12">
    <location>
        <begin position="100"/>
        <end position="128"/>
    </location>
</feature>
<dbReference type="PANTHER" id="PTHR24225">
    <property type="entry name" value="CHEMOTACTIC RECEPTOR"/>
    <property type="match status" value="1"/>
</dbReference>
<keyword evidence="3 12" id="KW-0812">Transmembrane</keyword>
<protein>
    <recommendedName>
        <fullName evidence="13">G-protein coupled receptors family 1 profile domain-containing protein</fullName>
    </recommendedName>
</protein>
<dbReference type="GO" id="GO:0004875">
    <property type="term" value="F:complement receptor activity"/>
    <property type="evidence" value="ECO:0007669"/>
    <property type="project" value="TreeGrafter"/>
</dbReference>
<dbReference type="PRINTS" id="PR00237">
    <property type="entry name" value="GPCRRHODOPSN"/>
</dbReference>
<dbReference type="GO" id="GO:0004930">
    <property type="term" value="F:G protein-coupled receptor activity"/>
    <property type="evidence" value="ECO:0007669"/>
    <property type="project" value="UniProtKB-KW"/>
</dbReference>